<dbReference type="Pfam" id="PF14683">
    <property type="entry name" value="CBM-like"/>
    <property type="match status" value="1"/>
</dbReference>
<evidence type="ECO:0000256" key="2">
    <source>
        <dbReference type="ARBA" id="ARBA00011245"/>
    </source>
</evidence>
<dbReference type="Pfam" id="PF17678">
    <property type="entry name" value="Glyco_hydro_92N"/>
    <property type="match status" value="1"/>
</dbReference>
<gene>
    <name evidence="7" type="ORF">ALGA_1738</name>
</gene>
<dbReference type="EMBL" id="AP018042">
    <property type="protein sequence ID" value="BAX80112.1"/>
    <property type="molecule type" value="Genomic_DNA"/>
</dbReference>
<dbReference type="PROSITE" id="PS51257">
    <property type="entry name" value="PROKAR_LIPOPROTEIN"/>
    <property type="match status" value="1"/>
</dbReference>
<dbReference type="GO" id="GO:0006516">
    <property type="term" value="P:glycoprotein catabolic process"/>
    <property type="evidence" value="ECO:0007669"/>
    <property type="project" value="TreeGrafter"/>
</dbReference>
<protein>
    <recommendedName>
        <fullName evidence="9">Alpha-1,2-mannosidase</fullName>
    </recommendedName>
</protein>
<dbReference type="InterPro" id="IPR008979">
    <property type="entry name" value="Galactose-bd-like_sf"/>
</dbReference>
<evidence type="ECO:0008006" key="9">
    <source>
        <dbReference type="Google" id="ProtNLM"/>
    </source>
</evidence>
<evidence type="ECO:0000259" key="6">
    <source>
        <dbReference type="Pfam" id="PF17678"/>
    </source>
</evidence>
<sequence>MKKTTLLFFLTLFAITSCTQKSKVIWEIGQNDNSGSEFALSDNAYQEYIANDFGWEDKYFLIGTSDEKKDWPYIIPGISDTWGGTWGTAGWRSSTLNILFGVDDLPRADDWKLTVDISDYNSKDLPLFKLSVNGKSWKYRLPETEKLSSIDSVPSIASEYLIEIPLPNDLIVEGGNKISLSTIEGSWLKFDQVKLEGPESVNLVENEKLYVRSVEASDYELTEGQALLVDVEHLSGKPKLKVLLDGDEIFTATVEKGRYQFEAPMPAVNHRKSSKYEVWVADRLIQSGKVKREAQKVITPAGYVDTKIGTGHSRWMIAPGPWMPFSMVKLSPDNQNPSWQAGYEPNFESIGCFSHIHEWTVSGLGIMPTNGPLKTMVGDEKDPDSGYRSRIDKSTEEAPLGYYSVDLTDYNIKAELTSTTRCGFQRYTFPDSTGSRILIDLQIPCEYTYQNKEIELVKVNDFRIEGYSHQLTENTWAGGIDQEYTIYFVLEFDNPISGGGIWVNDEIRKLTHIKYRGAEDLGCFVEFDTDVGKTVQVRSGISYVSVANAAENLKKEISDPFDWNFNAIRAYHVSEWDKLLGRVKISSNNRLEKVRFYNNMYRSLCSRNTFSDVNGEWRDADEKIQKLEDPSSPALGCDAFWNTFWNLNQFWNLVTPEWSNRWVKSQLAMYDCNGWLAKGPAAMEYVPVMVAEHEIPLIVGAYQMGIRDYDVEKAYEAVRKMQTTPAQKVGGGFAGNRDLVTYLKHGYVPYDEGRFSNSLEYSYDDWTVSQFAKALGKESDYQKFLKRGYYWKNIIDPDIGYARMKDSKGKWFTDFDPYKSGANHHYVEGNAWQLTYFVPQDVPALAEMIGKERFIERLDWGFEESDKTRFNGMNDQYWNYPVIQGNQQSMHFSFLFNWVGQPWLTQKWSRAIMDRYYGCGISNAYLGDEDQGQMSAWFIMASIGLFQTDGGCRVDPVYEIGSPLYEKIEIDLGKQFGRGEKFVIEAKNTSRLNKYVQSAKLNGKPLNDFKFPASELLKGGKLELEMGAEPNKNWGITEN</sequence>
<dbReference type="FunFam" id="3.30.2080.10:FF:000001">
    <property type="entry name" value="Alpha-1,2-mannosidase subfamily"/>
    <property type="match status" value="1"/>
</dbReference>
<dbReference type="NCBIfam" id="TIGR01180">
    <property type="entry name" value="aman2_put"/>
    <property type="match status" value="1"/>
</dbReference>
<feature type="domain" description="Glycosyl hydrolase family 92" evidence="4">
    <location>
        <begin position="548"/>
        <end position="1027"/>
    </location>
</feature>
<dbReference type="OrthoDB" id="9762711at2"/>
<dbReference type="InterPro" id="IPR041371">
    <property type="entry name" value="GH92_N"/>
</dbReference>
<dbReference type="GO" id="GO:0030246">
    <property type="term" value="F:carbohydrate binding"/>
    <property type="evidence" value="ECO:0007669"/>
    <property type="project" value="InterPro"/>
</dbReference>
<dbReference type="Proteomes" id="UP000218267">
    <property type="component" value="Chromosome"/>
</dbReference>
<dbReference type="InterPro" id="IPR012939">
    <property type="entry name" value="Glyco_hydro_92"/>
</dbReference>
<dbReference type="Gene3D" id="1.20.1610.10">
    <property type="entry name" value="alpha-1,2-mannosidases domains"/>
    <property type="match status" value="1"/>
</dbReference>
<keyword evidence="8" id="KW-1185">Reference proteome</keyword>
<dbReference type="AlphaFoldDB" id="A0A1Y1CJF4"/>
<name>A0A1Y1CJF4_9BACT</name>
<dbReference type="InterPro" id="IPR005887">
    <property type="entry name" value="GH92_a_mannosidase_put"/>
</dbReference>
<keyword evidence="3" id="KW-0106">Calcium</keyword>
<evidence type="ECO:0000313" key="7">
    <source>
        <dbReference type="EMBL" id="BAX80112.1"/>
    </source>
</evidence>
<feature type="domain" description="Glycosyl hydrolase family 92 N-terminal" evidence="6">
    <location>
        <begin position="303"/>
        <end position="542"/>
    </location>
</feature>
<comment type="cofactor">
    <cofactor evidence="1">
        <name>Ca(2+)</name>
        <dbReference type="ChEBI" id="CHEBI:29108"/>
    </cofactor>
</comment>
<dbReference type="GO" id="GO:0005975">
    <property type="term" value="P:carbohydrate metabolic process"/>
    <property type="evidence" value="ECO:0007669"/>
    <property type="project" value="InterPro"/>
</dbReference>
<dbReference type="InterPro" id="IPR029411">
    <property type="entry name" value="RG-lyase_III"/>
</dbReference>
<dbReference type="PANTHER" id="PTHR12143:SF39">
    <property type="entry name" value="SECRETED PROTEIN"/>
    <property type="match status" value="1"/>
</dbReference>
<feature type="domain" description="Rhamnogalacturonan lyase" evidence="5">
    <location>
        <begin position="25"/>
        <end position="195"/>
    </location>
</feature>
<reference evidence="8" key="2">
    <citation type="journal article" date="2020" name="Antonie Van Leeuwenhoek">
        <title>Labilibaculum antarcticum sp. nov., a novel facultative anaerobic, psychrotorelant bacterium isolated from marine sediment of Antarctica.</title>
        <authorList>
            <person name="Watanabe M."/>
            <person name="Kojima H."/>
            <person name="Fukui M."/>
        </authorList>
    </citation>
    <scope>NUCLEOTIDE SEQUENCE [LARGE SCALE GENOMIC DNA]</scope>
    <source>
        <strain evidence="8">SPP2</strain>
    </source>
</reference>
<dbReference type="GO" id="GO:0005829">
    <property type="term" value="C:cytosol"/>
    <property type="evidence" value="ECO:0007669"/>
    <property type="project" value="TreeGrafter"/>
</dbReference>
<reference evidence="7 8" key="1">
    <citation type="journal article" date="2018" name="Mar. Genomics">
        <title>Complete genome sequence of Marinifilaceae bacterium strain SPP2, isolated from the Antarctic marine sediment.</title>
        <authorList>
            <person name="Watanabe M."/>
            <person name="Kojima H."/>
            <person name="Fukui M."/>
        </authorList>
    </citation>
    <scope>NUCLEOTIDE SEQUENCE [LARGE SCALE GENOMIC DNA]</scope>
    <source>
        <strain evidence="7 8">SPP2</strain>
    </source>
</reference>
<evidence type="ECO:0000259" key="5">
    <source>
        <dbReference type="Pfam" id="PF14683"/>
    </source>
</evidence>
<dbReference type="InterPro" id="IPR008928">
    <property type="entry name" value="6-hairpin_glycosidase_sf"/>
</dbReference>
<evidence type="ECO:0000256" key="3">
    <source>
        <dbReference type="ARBA" id="ARBA00022837"/>
    </source>
</evidence>
<dbReference type="PANTHER" id="PTHR12143">
    <property type="entry name" value="PEPTIDE N-GLYCANASE PNGASE -RELATED"/>
    <property type="match status" value="1"/>
</dbReference>
<organism evidence="7 8">
    <name type="scientific">Labilibaculum antarcticum</name>
    <dbReference type="NCBI Taxonomy" id="1717717"/>
    <lineage>
        <taxon>Bacteria</taxon>
        <taxon>Pseudomonadati</taxon>
        <taxon>Bacteroidota</taxon>
        <taxon>Bacteroidia</taxon>
        <taxon>Marinilabiliales</taxon>
        <taxon>Marinifilaceae</taxon>
        <taxon>Labilibaculum</taxon>
    </lineage>
</organism>
<dbReference type="SUPFAM" id="SSF48208">
    <property type="entry name" value="Six-hairpin glycosidases"/>
    <property type="match status" value="1"/>
</dbReference>
<dbReference type="Gene3D" id="3.30.2080.10">
    <property type="entry name" value="GH92 mannosidase domain"/>
    <property type="match status" value="1"/>
</dbReference>
<accession>A0A1Y1CJF4</accession>
<comment type="subunit">
    <text evidence="2">Monomer.</text>
</comment>
<evidence type="ECO:0000313" key="8">
    <source>
        <dbReference type="Proteomes" id="UP000218267"/>
    </source>
</evidence>
<dbReference type="Gene3D" id="1.20.1050.60">
    <property type="entry name" value="alpha-1,2-mannosidase"/>
    <property type="match status" value="1"/>
</dbReference>
<evidence type="ECO:0000256" key="1">
    <source>
        <dbReference type="ARBA" id="ARBA00001913"/>
    </source>
</evidence>
<dbReference type="SUPFAM" id="SSF49785">
    <property type="entry name" value="Galactose-binding domain-like"/>
    <property type="match status" value="1"/>
</dbReference>
<dbReference type="Gene3D" id="2.70.98.10">
    <property type="match status" value="1"/>
</dbReference>
<dbReference type="Pfam" id="PF07971">
    <property type="entry name" value="Glyco_hydro_92"/>
    <property type="match status" value="1"/>
</dbReference>
<proteinExistence type="predicted"/>
<dbReference type="InterPro" id="IPR014718">
    <property type="entry name" value="GH-type_carb-bd"/>
</dbReference>
<dbReference type="KEGG" id="mbas:ALGA_1738"/>
<evidence type="ECO:0000259" key="4">
    <source>
        <dbReference type="Pfam" id="PF07971"/>
    </source>
</evidence>
<dbReference type="GO" id="GO:0000224">
    <property type="term" value="F:peptide-N4-(N-acetyl-beta-glucosaminyl)asparagine amidase activity"/>
    <property type="evidence" value="ECO:0007669"/>
    <property type="project" value="TreeGrafter"/>
</dbReference>
<dbReference type="RefSeq" id="WP_096428984.1">
    <property type="nucleotide sequence ID" value="NZ_AP018042.1"/>
</dbReference>
<dbReference type="InterPro" id="IPR050883">
    <property type="entry name" value="PNGase"/>
</dbReference>